<evidence type="ECO:0000313" key="2">
    <source>
        <dbReference type="EMBL" id="HCT59220.1"/>
    </source>
</evidence>
<dbReference type="EMBL" id="DPIY01000012">
    <property type="protein sequence ID" value="HCT59220.1"/>
    <property type="molecule type" value="Genomic_DNA"/>
</dbReference>
<evidence type="ECO:0000313" key="3">
    <source>
        <dbReference type="Proteomes" id="UP000264071"/>
    </source>
</evidence>
<accession>A0A3D4VDK9</accession>
<comment type="caution">
    <text evidence="2">The sequence shown here is derived from an EMBL/GenBank/DDBJ whole genome shotgun (WGS) entry which is preliminary data.</text>
</comment>
<name>A0A3D4VDK9_9BACT</name>
<gene>
    <name evidence="2" type="ORF">DGD08_18620</name>
</gene>
<evidence type="ECO:0000259" key="1">
    <source>
        <dbReference type="Pfam" id="PF08818"/>
    </source>
</evidence>
<dbReference type="SUPFAM" id="SSF159888">
    <property type="entry name" value="YdhG-like"/>
    <property type="match status" value="1"/>
</dbReference>
<sequence length="142" mass="15841">MYEPKTKPTAVSVESYLAAIESDERRADCEALTAMMSKIAGAPARMWGTSIVGFGSYHYKYDSGHEGDACEVGFSSRKGDISIYLMPGYDEPQVQELLAQLGKHRTGKACLYVKRLRDVQVPVLESLVQHSVNEVRRRYPGH</sequence>
<protein>
    <submittedName>
        <fullName evidence="2">DUF1801 domain-containing protein</fullName>
    </submittedName>
</protein>
<proteinExistence type="predicted"/>
<feature type="domain" description="YdhG-like" evidence="1">
    <location>
        <begin position="25"/>
        <end position="131"/>
    </location>
</feature>
<organism evidence="2 3">
    <name type="scientific">Gemmatimonas aurantiaca</name>
    <dbReference type="NCBI Taxonomy" id="173480"/>
    <lineage>
        <taxon>Bacteria</taxon>
        <taxon>Pseudomonadati</taxon>
        <taxon>Gemmatimonadota</taxon>
        <taxon>Gemmatimonadia</taxon>
        <taxon>Gemmatimonadales</taxon>
        <taxon>Gemmatimonadaceae</taxon>
        <taxon>Gemmatimonas</taxon>
    </lineage>
</organism>
<dbReference type="InterPro" id="IPR014922">
    <property type="entry name" value="YdhG-like"/>
</dbReference>
<dbReference type="Proteomes" id="UP000264071">
    <property type="component" value="Unassembled WGS sequence"/>
</dbReference>
<dbReference type="OMA" id="HYKYASG"/>
<reference evidence="2 3" key="1">
    <citation type="journal article" date="2018" name="Nat. Biotechnol.">
        <title>A standardized bacterial taxonomy based on genome phylogeny substantially revises the tree of life.</title>
        <authorList>
            <person name="Parks D.H."/>
            <person name="Chuvochina M."/>
            <person name="Waite D.W."/>
            <person name="Rinke C."/>
            <person name="Skarshewski A."/>
            <person name="Chaumeil P.A."/>
            <person name="Hugenholtz P."/>
        </authorList>
    </citation>
    <scope>NUCLEOTIDE SEQUENCE [LARGE SCALE GENOMIC DNA]</scope>
    <source>
        <strain evidence="2">UBA8844</strain>
    </source>
</reference>
<dbReference type="Pfam" id="PF08818">
    <property type="entry name" value="DUF1801"/>
    <property type="match status" value="1"/>
</dbReference>
<dbReference type="AlphaFoldDB" id="A0A3D4VDK9"/>